<reference evidence="2 3" key="1">
    <citation type="submission" date="2020-10" db="EMBL/GenBank/DDBJ databases">
        <title>ChiBAC.</title>
        <authorList>
            <person name="Zenner C."/>
            <person name="Hitch T.C.A."/>
            <person name="Clavel T."/>
        </authorList>
    </citation>
    <scope>NUCLEOTIDE SEQUENCE [LARGE SCALE GENOMIC DNA]</scope>
    <source>
        <strain evidence="2 3">DSM 108991</strain>
    </source>
</reference>
<keyword evidence="1" id="KW-0472">Membrane</keyword>
<dbReference type="EMBL" id="JADCKL010000011">
    <property type="protein sequence ID" value="MBE5063876.1"/>
    <property type="molecule type" value="Genomic_DNA"/>
</dbReference>
<keyword evidence="1" id="KW-0812">Transmembrane</keyword>
<evidence type="ECO:0000256" key="1">
    <source>
        <dbReference type="SAM" id="Phobius"/>
    </source>
</evidence>
<organism evidence="2 3">
    <name type="scientific">Claveliimonas monacensis</name>
    <dbReference type="NCBI Taxonomy" id="2779351"/>
    <lineage>
        <taxon>Bacteria</taxon>
        <taxon>Bacillati</taxon>
        <taxon>Bacillota</taxon>
        <taxon>Clostridia</taxon>
        <taxon>Lachnospirales</taxon>
        <taxon>Lachnospiraceae</taxon>
        <taxon>Claveliimonas</taxon>
    </lineage>
</organism>
<accession>A0ABR9RLL7</accession>
<evidence type="ECO:0008006" key="4">
    <source>
        <dbReference type="Google" id="ProtNLM"/>
    </source>
</evidence>
<comment type="caution">
    <text evidence="2">The sequence shown here is derived from an EMBL/GenBank/DDBJ whole genome shotgun (WGS) entry which is preliminary data.</text>
</comment>
<keyword evidence="1" id="KW-1133">Transmembrane helix</keyword>
<keyword evidence="3" id="KW-1185">Reference proteome</keyword>
<protein>
    <recommendedName>
        <fullName evidence="4">DUF4179 domain-containing protein</fullName>
    </recommendedName>
</protein>
<sequence length="229" mass="25866">MKIKISDMLDCSAEILTQENLGEQCDPEKICDLVFDQLEIKKRSGRKRFIAIITIACILCGCVGAGILLGPGGKITDQVTFEIEAGLIEKESGEKNTTSIESNFIEDQFLYDDYGNPIAKYVLEIDTNFDKEQLYIDNGTMLVLHNNGKGIEIDENAQINMIIEQNNLLDDPGTVEVGYIHNSRPYCVEMNSEYRTAVTINGEEGEIYYPYLKNISSDRIIIKIKFERE</sequence>
<evidence type="ECO:0000313" key="2">
    <source>
        <dbReference type="EMBL" id="MBE5063876.1"/>
    </source>
</evidence>
<dbReference type="RefSeq" id="WP_226395287.1">
    <property type="nucleotide sequence ID" value="NZ_JADCKL010000011.1"/>
</dbReference>
<proteinExistence type="predicted"/>
<feature type="transmembrane region" description="Helical" evidence="1">
    <location>
        <begin position="49"/>
        <end position="69"/>
    </location>
</feature>
<evidence type="ECO:0000313" key="3">
    <source>
        <dbReference type="Proteomes" id="UP000758652"/>
    </source>
</evidence>
<name>A0ABR9RLL7_9FIRM</name>
<dbReference type="Proteomes" id="UP000758652">
    <property type="component" value="Unassembled WGS sequence"/>
</dbReference>
<gene>
    <name evidence="2" type="ORF">INF30_11495</name>
</gene>